<name>A0A919VU86_9ACTN</name>
<dbReference type="Proteomes" id="UP000681340">
    <property type="component" value="Unassembled WGS sequence"/>
</dbReference>
<accession>A0A919VU86</accession>
<keyword evidence="3" id="KW-1185">Reference proteome</keyword>
<evidence type="ECO:0000313" key="2">
    <source>
        <dbReference type="EMBL" id="GIM79119.1"/>
    </source>
</evidence>
<dbReference type="AlphaFoldDB" id="A0A919VU86"/>
<feature type="domain" description="DUF5753" evidence="1">
    <location>
        <begin position="49"/>
        <end position="231"/>
    </location>
</feature>
<dbReference type="EMBL" id="BOQL01000080">
    <property type="protein sequence ID" value="GIM79119.1"/>
    <property type="molecule type" value="Genomic_DNA"/>
</dbReference>
<evidence type="ECO:0000259" key="1">
    <source>
        <dbReference type="Pfam" id="PF19054"/>
    </source>
</evidence>
<dbReference type="RefSeq" id="WP_212994209.1">
    <property type="nucleotide sequence ID" value="NZ_BAABEA010000002.1"/>
</dbReference>
<reference evidence="2" key="1">
    <citation type="submission" date="2021-03" db="EMBL/GenBank/DDBJ databases">
        <title>Whole genome shotgun sequence of Actinoplanes auranticolor NBRC 12245.</title>
        <authorList>
            <person name="Komaki H."/>
            <person name="Tamura T."/>
        </authorList>
    </citation>
    <scope>NUCLEOTIDE SEQUENCE</scope>
    <source>
        <strain evidence="2">NBRC 12245</strain>
    </source>
</reference>
<proteinExistence type="predicted"/>
<organism evidence="2 3">
    <name type="scientific">Actinoplanes auranticolor</name>
    <dbReference type="NCBI Taxonomy" id="47988"/>
    <lineage>
        <taxon>Bacteria</taxon>
        <taxon>Bacillati</taxon>
        <taxon>Actinomycetota</taxon>
        <taxon>Actinomycetes</taxon>
        <taxon>Micromonosporales</taxon>
        <taxon>Micromonosporaceae</taxon>
        <taxon>Actinoplanes</taxon>
    </lineage>
</organism>
<gene>
    <name evidence="2" type="ORF">Aau02nite_84170</name>
</gene>
<protein>
    <recommendedName>
        <fullName evidence="1">DUF5753 domain-containing protein</fullName>
    </recommendedName>
</protein>
<comment type="caution">
    <text evidence="2">The sequence shown here is derived from an EMBL/GenBank/DDBJ whole genome shotgun (WGS) entry which is preliminary data.</text>
</comment>
<sequence length="238" mass="25994">MSEPTGPAPARDRLLAPLRELRDSLRLSSDHRHRDSDWWALHRFTPEYPRFLEHEYRAARIGVCQPLVVPGILQTPAYARAATAAITGRAPDDPATLARVEVRLGRRYDLLDRMSGVDPPRLTVVLDESVLRRPVGGVDVLRDQLADLLYLGELTTVTLIVKPTADGAHAGLGGYFELLQFADDSAEVLFLESTATDSLLTGAEAARPYSDCLDRLLSGTDGNAAALTTIREILGDLA</sequence>
<dbReference type="InterPro" id="IPR043917">
    <property type="entry name" value="DUF5753"/>
</dbReference>
<evidence type="ECO:0000313" key="3">
    <source>
        <dbReference type="Proteomes" id="UP000681340"/>
    </source>
</evidence>
<dbReference type="Pfam" id="PF19054">
    <property type="entry name" value="DUF5753"/>
    <property type="match status" value="1"/>
</dbReference>